<keyword evidence="1" id="KW-0472">Membrane</keyword>
<dbReference type="RefSeq" id="WP_003495114.1">
    <property type="nucleotide sequence ID" value="NZ_CP009225.1"/>
</dbReference>
<dbReference type="AlphaFoldDB" id="A0A7X5SWS7"/>
<dbReference type="KEGG" id="cld:CLSPO_c27530"/>
<dbReference type="InterPro" id="IPR036514">
    <property type="entry name" value="SGNH_hydro_sf"/>
</dbReference>
<dbReference type="CDD" id="cd00229">
    <property type="entry name" value="SGNH_hydrolase"/>
    <property type="match status" value="1"/>
</dbReference>
<name>A0A7X5SWS7_CLOSG</name>
<evidence type="ECO:0000313" key="4">
    <source>
        <dbReference type="Proteomes" id="UP000033052"/>
    </source>
</evidence>
<dbReference type="EMBL" id="CP009225">
    <property type="protein sequence ID" value="AKC63473.1"/>
    <property type="molecule type" value="Genomic_DNA"/>
</dbReference>
<evidence type="ECO:0000313" key="3">
    <source>
        <dbReference type="EMBL" id="NFR60094.1"/>
    </source>
</evidence>
<dbReference type="Proteomes" id="UP000033052">
    <property type="component" value="Chromosome"/>
</dbReference>
<dbReference type="SUPFAM" id="SSF52266">
    <property type="entry name" value="SGNH hydrolase"/>
    <property type="match status" value="1"/>
</dbReference>
<reference evidence="2 4" key="2">
    <citation type="journal article" date="2015" name="PLoS ONE">
        <title>A universal mariner transposon system for forward genetic studies in the genus clostridium.</title>
        <authorList>
            <person name="Zhang Y."/>
            <person name="Grosse-Honebrink A."/>
            <person name="Minton N.P."/>
        </authorList>
    </citation>
    <scope>NUCLEOTIDE SEQUENCE [LARGE SCALE GENOMIC DNA]</scope>
    <source>
        <strain evidence="2 4">NCIMB 10696</strain>
    </source>
</reference>
<evidence type="ECO:0000256" key="1">
    <source>
        <dbReference type="SAM" id="Phobius"/>
    </source>
</evidence>
<organism evidence="3 5">
    <name type="scientific">Clostridium sporogenes</name>
    <dbReference type="NCBI Taxonomy" id="1509"/>
    <lineage>
        <taxon>Bacteria</taxon>
        <taxon>Bacillati</taxon>
        <taxon>Bacillota</taxon>
        <taxon>Clostridia</taxon>
        <taxon>Eubacteriales</taxon>
        <taxon>Clostridiaceae</taxon>
        <taxon>Clostridium</taxon>
    </lineage>
</organism>
<reference evidence="2" key="1">
    <citation type="submission" date="2014-08" db="EMBL/GenBank/DDBJ databases">
        <authorList>
            <person name="Kubiak A."/>
            <person name="Poehlein A."/>
            <person name="Daniel R."/>
            <person name="Minton N.P."/>
        </authorList>
    </citation>
    <scope>NUCLEOTIDE SEQUENCE</scope>
    <source>
        <strain evidence="2">NCIMB 10696</strain>
    </source>
</reference>
<dbReference type="Proteomes" id="UP000486601">
    <property type="component" value="Unassembled WGS sequence"/>
</dbReference>
<evidence type="ECO:0000313" key="5">
    <source>
        <dbReference type="Proteomes" id="UP000486601"/>
    </source>
</evidence>
<protein>
    <submittedName>
        <fullName evidence="2">Lysophospholipase L1</fullName>
    </submittedName>
    <submittedName>
        <fullName evidence="3">SGNH/GDSL hydrolase family protein</fullName>
    </submittedName>
</protein>
<dbReference type="GeneID" id="92939395"/>
<evidence type="ECO:0000313" key="2">
    <source>
        <dbReference type="EMBL" id="AKC63473.1"/>
    </source>
</evidence>
<dbReference type="EMBL" id="SXCS01000001">
    <property type="protein sequence ID" value="NFR60094.1"/>
    <property type="molecule type" value="Genomic_DNA"/>
</dbReference>
<proteinExistence type="predicted"/>
<dbReference type="Gene3D" id="3.40.50.1110">
    <property type="entry name" value="SGNH hydrolase"/>
    <property type="match status" value="1"/>
</dbReference>
<keyword evidence="1" id="KW-1133">Transmembrane helix</keyword>
<gene>
    <name evidence="2" type="ORF">CLSPO_c27530</name>
    <name evidence="3" type="ORF">FDF70_00950</name>
</gene>
<reference evidence="3 5" key="3">
    <citation type="submission" date="2019-04" db="EMBL/GenBank/DDBJ databases">
        <title>Genome sequencing of Clostridium botulinum Groups I-IV and Clostridium butyricum.</title>
        <authorList>
            <person name="Brunt J."/>
            <person name="Van Vliet A.H.M."/>
            <person name="Stringer S.C."/>
            <person name="Carter A.T."/>
            <person name="Peck M.W."/>
        </authorList>
    </citation>
    <scope>NUCLEOTIDE SEQUENCE [LARGE SCALE GENOMIC DNA]</scope>
    <source>
        <strain evidence="3 5">IFR 18/108</strain>
    </source>
</reference>
<keyword evidence="1" id="KW-0812">Transmembrane</keyword>
<sequence length="275" mass="32637">MKDRKYNITIFFLIIIFIALIVVGTMRDKKNYASKKVNKFVQTINKNKESFKKDDKETNKDNKEQENLSLYEKINKKKEITMLSIGDDMANSMSVEEKDKWHRNIKKYIEDTYKIKVDTKVIWKEKSKIDEALDNYKKVETKTYDLIFITLGEYNIGYEPTEKLASKYEELIREIIKNNPKSDLYLIVQSSIRLDKNYPEAIIKIANHYNLNIVDMRKAFKNSNENYITLTTDGILPNKKGYNLYTKEIIKSLEKNIKSQKVIKYEEKQVLYKTK</sequence>
<dbReference type="GO" id="GO:0016787">
    <property type="term" value="F:hydrolase activity"/>
    <property type="evidence" value="ECO:0007669"/>
    <property type="project" value="UniProtKB-KW"/>
</dbReference>
<feature type="transmembrane region" description="Helical" evidence="1">
    <location>
        <begin position="6"/>
        <end position="26"/>
    </location>
</feature>
<accession>A0A7X5SWS7</accession>
<keyword evidence="3" id="KW-0378">Hydrolase</keyword>